<gene>
    <name evidence="1" type="ORF">BI49514_00301</name>
</gene>
<proteinExistence type="predicted"/>
<protein>
    <submittedName>
        <fullName evidence="1">Uncharacterized protein</fullName>
    </submittedName>
</protein>
<evidence type="ECO:0000313" key="1">
    <source>
        <dbReference type="EMBL" id="SMX66600.1"/>
    </source>
</evidence>
<accession>A0A2H1HUR2</accession>
<sequence>MTISWSWNISLEIERTSLETQATDFAQRLTKTVHAVAPQCDPFKALNIEGTPRVSVRQNPSVGIPLAVGGQPFLNLKVDYRCCLDRDGDFLAVEKSKIEVVPMAGTGPIFRYEYDRNSGKVPSAHMHVHAHRDAFTFLMAKAGQSTRRARLRADANAVPSLQSIHFPLGGHRFRPCLEDVLETLIEEFGVDKQEGTMAALKDGRAEWRRTQTRAVVRDDPASAIDVLRNLGYDVEWASEGDPPSVRWDRLQQH</sequence>
<name>A0A2H1HUR2_9MICO</name>
<reference evidence="2" key="1">
    <citation type="submission" date="2017-03" db="EMBL/GenBank/DDBJ databases">
        <authorList>
            <person name="Monnet C."/>
        </authorList>
    </citation>
    <scope>NUCLEOTIDE SEQUENCE [LARGE SCALE GENOMIC DNA]</scope>
    <source>
        <strain evidence="2">ATCC 49514</strain>
    </source>
</reference>
<dbReference type="EMBL" id="FXYX01000001">
    <property type="protein sequence ID" value="SMX66600.1"/>
    <property type="molecule type" value="Genomic_DNA"/>
</dbReference>
<dbReference type="Proteomes" id="UP000234382">
    <property type="component" value="Unassembled WGS sequence"/>
</dbReference>
<dbReference type="AlphaFoldDB" id="A0A2H1HUR2"/>
<organism evidence="1 2">
    <name type="scientific">Brevibacterium iodinum ATCC 49514</name>
    <dbReference type="NCBI Taxonomy" id="1255616"/>
    <lineage>
        <taxon>Bacteria</taxon>
        <taxon>Bacillati</taxon>
        <taxon>Actinomycetota</taxon>
        <taxon>Actinomycetes</taxon>
        <taxon>Micrococcales</taxon>
        <taxon>Brevibacteriaceae</taxon>
        <taxon>Brevibacterium</taxon>
    </lineage>
</organism>
<evidence type="ECO:0000313" key="2">
    <source>
        <dbReference type="Proteomes" id="UP000234382"/>
    </source>
</evidence>
<keyword evidence="2" id="KW-1185">Reference proteome</keyword>